<dbReference type="InterPro" id="IPR027353">
    <property type="entry name" value="NET_dom"/>
</dbReference>
<dbReference type="Pfam" id="PF17035">
    <property type="entry name" value="BET"/>
    <property type="match status" value="1"/>
</dbReference>
<dbReference type="InterPro" id="IPR036427">
    <property type="entry name" value="Bromodomain-like_sf"/>
</dbReference>
<keyword evidence="3" id="KW-0804">Transcription</keyword>
<dbReference type="Pfam" id="PF00439">
    <property type="entry name" value="Bromodomain"/>
    <property type="match status" value="1"/>
</dbReference>
<name>A0A7N0U423_KALFE</name>
<evidence type="ECO:0000313" key="8">
    <source>
        <dbReference type="EnsemblPlants" id="Kaladp0053s0271.1.v1.1"/>
    </source>
</evidence>
<dbReference type="InterPro" id="IPR001487">
    <property type="entry name" value="Bromodomain"/>
</dbReference>
<dbReference type="AlphaFoldDB" id="A0A7N0U423"/>
<evidence type="ECO:0000256" key="2">
    <source>
        <dbReference type="ARBA" id="ARBA00023117"/>
    </source>
</evidence>
<evidence type="ECO:0000256" key="1">
    <source>
        <dbReference type="ARBA" id="ARBA00023015"/>
    </source>
</evidence>
<dbReference type="EnsemblPlants" id="Kaladp0053s0271.1.v1.1">
    <property type="protein sequence ID" value="Kaladp0053s0271.1.v1.1"/>
    <property type="gene ID" value="Kaladp0053s0271.v1.1"/>
</dbReference>
<dbReference type="OMA" id="RNIMATE"/>
<keyword evidence="1" id="KW-0805">Transcription regulation</keyword>
<keyword evidence="9" id="KW-1185">Reference proteome</keyword>
<protein>
    <submittedName>
        <fullName evidence="8">Uncharacterized protein</fullName>
    </submittedName>
</protein>
<dbReference type="Proteomes" id="UP000594263">
    <property type="component" value="Unplaced"/>
</dbReference>
<reference evidence="8" key="1">
    <citation type="submission" date="2021-01" db="UniProtKB">
        <authorList>
            <consortium name="EnsemblPlants"/>
        </authorList>
    </citation>
    <scope>IDENTIFICATION</scope>
</reference>
<proteinExistence type="predicted"/>
<organism evidence="8 9">
    <name type="scientific">Kalanchoe fedtschenkoi</name>
    <name type="common">Lavender scallops</name>
    <name type="synonym">South American air plant</name>
    <dbReference type="NCBI Taxonomy" id="63787"/>
    <lineage>
        <taxon>Eukaryota</taxon>
        <taxon>Viridiplantae</taxon>
        <taxon>Streptophyta</taxon>
        <taxon>Embryophyta</taxon>
        <taxon>Tracheophyta</taxon>
        <taxon>Spermatophyta</taxon>
        <taxon>Magnoliopsida</taxon>
        <taxon>eudicotyledons</taxon>
        <taxon>Gunneridae</taxon>
        <taxon>Pentapetalae</taxon>
        <taxon>Saxifragales</taxon>
        <taxon>Crassulaceae</taxon>
        <taxon>Kalanchoe</taxon>
    </lineage>
</organism>
<feature type="compositionally biased region" description="Low complexity" evidence="5">
    <location>
        <begin position="280"/>
        <end position="303"/>
    </location>
</feature>
<dbReference type="SUPFAM" id="SSF47370">
    <property type="entry name" value="Bromodomain"/>
    <property type="match status" value="1"/>
</dbReference>
<evidence type="ECO:0000256" key="5">
    <source>
        <dbReference type="SAM" id="MobiDB-lite"/>
    </source>
</evidence>
<sequence>MDLGTVRDRLNSNYYKVPRDFAEQVRLTFYNAMTYNPEGHEVHTIAKMLLKIFEDRWAAIEIEYLRALKFAYSNDIRTPTSARSTPLAPSLLSPFGGRFLSRSQSLAYPVEYWSETMNLTPSGRIRVPKKPKVRDPNKRDMTYAEKQKLSSRLQSLPLEKLDGIIRIIKRKNSLLSHQGDEIEVDIDAVDTETLWELDRFITNHRKNLSKIKRRKERAAQFGGEANVIVPRNIMATEPAGLEATRGAAVVGTPGETRRDARIVPSSNVAPPPSVPENHKSSSSSTSSSDTGSSSSSGSDSESSPDGFDAKHSPAS</sequence>
<feature type="region of interest" description="Disordered" evidence="5">
    <location>
        <begin position="245"/>
        <end position="315"/>
    </location>
</feature>
<evidence type="ECO:0000256" key="4">
    <source>
        <dbReference type="PROSITE-ProRule" id="PRU00035"/>
    </source>
</evidence>
<dbReference type="PROSITE" id="PS51525">
    <property type="entry name" value="NET"/>
    <property type="match status" value="1"/>
</dbReference>
<evidence type="ECO:0000259" key="7">
    <source>
        <dbReference type="PROSITE" id="PS51525"/>
    </source>
</evidence>
<keyword evidence="2 4" id="KW-0103">Bromodomain</keyword>
<dbReference type="Gene3D" id="1.20.920.10">
    <property type="entry name" value="Bromodomain-like"/>
    <property type="match status" value="1"/>
</dbReference>
<feature type="domain" description="NET" evidence="7">
    <location>
        <begin position="131"/>
        <end position="212"/>
    </location>
</feature>
<evidence type="ECO:0000259" key="6">
    <source>
        <dbReference type="PROSITE" id="PS50014"/>
    </source>
</evidence>
<dbReference type="PANTHER" id="PTHR45926">
    <property type="entry name" value="OSJNBA0053K19.4 PROTEIN"/>
    <property type="match status" value="1"/>
</dbReference>
<evidence type="ECO:0000313" key="9">
    <source>
        <dbReference type="Proteomes" id="UP000594263"/>
    </source>
</evidence>
<dbReference type="Gene3D" id="1.20.1270.220">
    <property type="match status" value="1"/>
</dbReference>
<dbReference type="InterPro" id="IPR038336">
    <property type="entry name" value="NET_sf"/>
</dbReference>
<feature type="domain" description="Bromo" evidence="6">
    <location>
        <begin position="1"/>
        <end position="43"/>
    </location>
</feature>
<evidence type="ECO:0000256" key="3">
    <source>
        <dbReference type="ARBA" id="ARBA00023163"/>
    </source>
</evidence>
<accession>A0A7N0U423</accession>
<dbReference type="Gramene" id="Kaladp0053s0271.1.v1.1">
    <property type="protein sequence ID" value="Kaladp0053s0271.1.v1.1"/>
    <property type="gene ID" value="Kaladp0053s0271.v1.1"/>
</dbReference>
<dbReference type="PROSITE" id="PS50014">
    <property type="entry name" value="BROMODOMAIN_2"/>
    <property type="match status" value="1"/>
</dbReference>